<evidence type="ECO:0000313" key="3">
    <source>
        <dbReference type="EMBL" id="MBJ7599925.1"/>
    </source>
</evidence>
<dbReference type="Proteomes" id="UP000612893">
    <property type="component" value="Unassembled WGS sequence"/>
</dbReference>
<dbReference type="SUPFAM" id="SSF51430">
    <property type="entry name" value="NAD(P)-linked oxidoreductase"/>
    <property type="match status" value="1"/>
</dbReference>
<keyword evidence="4" id="KW-1185">Reference proteome</keyword>
<dbReference type="AlphaFoldDB" id="A0A934KD02"/>
<dbReference type="Gene3D" id="3.20.20.100">
    <property type="entry name" value="NADP-dependent oxidoreductase domain"/>
    <property type="match status" value="1"/>
</dbReference>
<dbReference type="GO" id="GO:0016491">
    <property type="term" value="F:oxidoreductase activity"/>
    <property type="evidence" value="ECO:0007669"/>
    <property type="project" value="UniProtKB-KW"/>
</dbReference>
<dbReference type="PANTHER" id="PTHR43364:SF4">
    <property type="entry name" value="NAD(P)-LINKED OXIDOREDUCTASE SUPERFAMILY PROTEIN"/>
    <property type="match status" value="1"/>
</dbReference>
<dbReference type="PRINTS" id="PR00069">
    <property type="entry name" value="ALDKETRDTASE"/>
</dbReference>
<dbReference type="GO" id="GO:0005829">
    <property type="term" value="C:cytosol"/>
    <property type="evidence" value="ECO:0007669"/>
    <property type="project" value="UniProtKB-ARBA"/>
</dbReference>
<proteinExistence type="predicted"/>
<dbReference type="InterPro" id="IPR036812">
    <property type="entry name" value="NAD(P)_OxRdtase_dom_sf"/>
</dbReference>
<evidence type="ECO:0000313" key="4">
    <source>
        <dbReference type="Proteomes" id="UP000612893"/>
    </source>
</evidence>
<accession>A0A934KD02</accession>
<organism evidence="3 4">
    <name type="scientific">Candidatus Nephthysia bennettiae</name>
    <dbReference type="NCBI Taxonomy" id="3127016"/>
    <lineage>
        <taxon>Bacteria</taxon>
        <taxon>Bacillati</taxon>
        <taxon>Candidatus Dormiibacterota</taxon>
        <taxon>Candidatus Dormibacteria</taxon>
        <taxon>Candidatus Dormibacterales</taxon>
        <taxon>Candidatus Dormibacteraceae</taxon>
        <taxon>Candidatus Nephthysia</taxon>
    </lineage>
</organism>
<comment type="caution">
    <text evidence="3">The sequence shown here is derived from an EMBL/GenBank/DDBJ whole genome shotgun (WGS) entry which is preliminary data.</text>
</comment>
<dbReference type="InterPro" id="IPR020471">
    <property type="entry name" value="AKR"/>
</dbReference>
<dbReference type="EMBL" id="JAEKNR010000177">
    <property type="protein sequence ID" value="MBJ7599925.1"/>
    <property type="molecule type" value="Genomic_DNA"/>
</dbReference>
<dbReference type="FunFam" id="3.20.20.100:FF:000004">
    <property type="entry name" value="Oxidoreductase, aldo/keto reductase"/>
    <property type="match status" value="1"/>
</dbReference>
<evidence type="ECO:0000259" key="2">
    <source>
        <dbReference type="Pfam" id="PF00248"/>
    </source>
</evidence>
<protein>
    <submittedName>
        <fullName evidence="3">Aldo/keto reductase</fullName>
    </submittedName>
</protein>
<dbReference type="PANTHER" id="PTHR43364">
    <property type="entry name" value="NADH-SPECIFIC METHYLGLYOXAL REDUCTASE-RELATED"/>
    <property type="match status" value="1"/>
</dbReference>
<dbReference type="InterPro" id="IPR023210">
    <property type="entry name" value="NADP_OxRdtase_dom"/>
</dbReference>
<reference evidence="3" key="1">
    <citation type="submission" date="2020-10" db="EMBL/GenBank/DDBJ databases">
        <title>Ca. Dormibacterota MAGs.</title>
        <authorList>
            <person name="Montgomery K."/>
        </authorList>
    </citation>
    <scope>NUCLEOTIDE SEQUENCE [LARGE SCALE GENOMIC DNA]</scope>
    <source>
        <strain evidence="3">SC8812_S17_10</strain>
    </source>
</reference>
<dbReference type="Pfam" id="PF00248">
    <property type="entry name" value="Aldo_ket_red"/>
    <property type="match status" value="1"/>
</dbReference>
<sequence>MSSIGLGCAGFGGIGSEASLFGQGEDEKTAFSLMDHAFEVGINLFDTANSYGGGRSEEMVGRWLSSRRGRNEVVLATKVATRLGTGVNDGGLSRRHILQQVEESLRRLGTDWLDLYVTHQVDPETALDETLRALDDLVRSGKVRYIGASNIEGWRLVKGLWTSDRLGLARFELAQNEYNLLQRTAEAQVLPVTADQDLAFVAYSPLAGGWLTGKYRSREPHPSNSRMKLRPGPYSHLGGEQTFAAIEALAGEAAQRGVSTGALALAWVTSHPRLTSALVGPRSLDQFGVAVESLQLTLSAEERAAIAQRMLGLGGQPGQLAAGR</sequence>
<gene>
    <name evidence="3" type="ORF">JF922_17840</name>
</gene>
<dbReference type="RefSeq" id="WP_338203581.1">
    <property type="nucleotide sequence ID" value="NZ_JAEKNR010000177.1"/>
</dbReference>
<evidence type="ECO:0000256" key="1">
    <source>
        <dbReference type="ARBA" id="ARBA00023002"/>
    </source>
</evidence>
<dbReference type="InterPro" id="IPR050523">
    <property type="entry name" value="AKR_Detox_Biosynth"/>
</dbReference>
<name>A0A934KD02_9BACT</name>
<keyword evidence="1" id="KW-0560">Oxidoreductase</keyword>
<feature type="domain" description="NADP-dependent oxidoreductase" evidence="2">
    <location>
        <begin position="4"/>
        <end position="307"/>
    </location>
</feature>